<protein>
    <recommendedName>
        <fullName evidence="4">YbaB/EbfC DNA-binding family protein</fullName>
    </recommendedName>
</protein>
<accession>A0ABP7ARL7</accession>
<comment type="caution">
    <text evidence="2">The sequence shown here is derived from an EMBL/GenBank/DDBJ whole genome shotgun (WGS) entry which is preliminary data.</text>
</comment>
<evidence type="ECO:0000313" key="3">
    <source>
        <dbReference type="Proteomes" id="UP001500711"/>
    </source>
</evidence>
<name>A0ABP7ARL7_9PSEU</name>
<dbReference type="Pfam" id="PF02575">
    <property type="entry name" value="YbaB_DNA_bd"/>
    <property type="match status" value="1"/>
</dbReference>
<proteinExistence type="predicted"/>
<reference evidence="3" key="1">
    <citation type="journal article" date="2019" name="Int. J. Syst. Evol. Microbiol.">
        <title>The Global Catalogue of Microorganisms (GCM) 10K type strain sequencing project: providing services to taxonomists for standard genome sequencing and annotation.</title>
        <authorList>
            <consortium name="The Broad Institute Genomics Platform"/>
            <consortium name="The Broad Institute Genome Sequencing Center for Infectious Disease"/>
            <person name="Wu L."/>
            <person name="Ma J."/>
        </authorList>
    </citation>
    <scope>NUCLEOTIDE SEQUENCE [LARGE SCALE GENOMIC DNA]</scope>
    <source>
        <strain evidence="3">JCM 17494</strain>
    </source>
</reference>
<keyword evidence="3" id="KW-1185">Reference proteome</keyword>
<evidence type="ECO:0000313" key="2">
    <source>
        <dbReference type="EMBL" id="GAA3638508.1"/>
    </source>
</evidence>
<dbReference type="InterPro" id="IPR004401">
    <property type="entry name" value="YbaB/EbfC"/>
</dbReference>
<feature type="region of interest" description="Disordered" evidence="1">
    <location>
        <begin position="94"/>
        <end position="136"/>
    </location>
</feature>
<dbReference type="Proteomes" id="UP001500711">
    <property type="component" value="Unassembled WGS sequence"/>
</dbReference>
<evidence type="ECO:0008006" key="4">
    <source>
        <dbReference type="Google" id="ProtNLM"/>
    </source>
</evidence>
<dbReference type="InterPro" id="IPR036894">
    <property type="entry name" value="YbaB-like_sf"/>
</dbReference>
<feature type="compositionally biased region" description="Basic and acidic residues" evidence="1">
    <location>
        <begin position="116"/>
        <end position="136"/>
    </location>
</feature>
<dbReference type="Gene3D" id="3.30.1310.10">
    <property type="entry name" value="Nucleoid-associated protein YbaB-like domain"/>
    <property type="match status" value="1"/>
</dbReference>
<evidence type="ECO:0000256" key="1">
    <source>
        <dbReference type="SAM" id="MobiDB-lite"/>
    </source>
</evidence>
<organism evidence="2 3">
    <name type="scientific">Lentzea roselyniae</name>
    <dbReference type="NCBI Taxonomy" id="531940"/>
    <lineage>
        <taxon>Bacteria</taxon>
        <taxon>Bacillati</taxon>
        <taxon>Actinomycetota</taxon>
        <taxon>Actinomycetes</taxon>
        <taxon>Pseudonocardiales</taxon>
        <taxon>Pseudonocardiaceae</taxon>
        <taxon>Lentzea</taxon>
    </lineage>
</organism>
<gene>
    <name evidence="2" type="ORF">GCM10022267_26260</name>
</gene>
<sequence length="136" mass="14935">MSTTMTPDEWLADFEAKTAELQRNAAAFRRNLESAGTTVTTEDKSVTVTVAPNGALLDLKIEGNTELATRILALTRTAREQAATNVLDEFRHVTGSHANELDTDVSVPGSPAPEQQKTKPEDEDFAEKAVYRKESW</sequence>
<dbReference type="EMBL" id="BAABBE010000006">
    <property type="protein sequence ID" value="GAA3638508.1"/>
    <property type="molecule type" value="Genomic_DNA"/>
</dbReference>